<evidence type="ECO:0000256" key="3">
    <source>
        <dbReference type="PROSITE-ProRule" id="PRU00703"/>
    </source>
</evidence>
<reference evidence="5" key="1">
    <citation type="submission" date="2020-07" db="EMBL/GenBank/DDBJ databases">
        <title>Ethylene signaling mediates host invasion by parasitic plants.</title>
        <authorList>
            <person name="Yoshida S."/>
        </authorList>
    </citation>
    <scope>NUCLEOTIDE SEQUENCE</scope>
    <source>
        <strain evidence="5">Okayama</strain>
    </source>
</reference>
<protein>
    <submittedName>
        <fullName evidence="5">Snf1-related protein kinase regulatory subunit gamma-1</fullName>
    </submittedName>
</protein>
<accession>A0A830BID4</accession>
<keyword evidence="6" id="KW-1185">Reference proteome</keyword>
<organism evidence="5 6">
    <name type="scientific">Phtheirospermum japonicum</name>
    <dbReference type="NCBI Taxonomy" id="374723"/>
    <lineage>
        <taxon>Eukaryota</taxon>
        <taxon>Viridiplantae</taxon>
        <taxon>Streptophyta</taxon>
        <taxon>Embryophyta</taxon>
        <taxon>Tracheophyta</taxon>
        <taxon>Spermatophyta</taxon>
        <taxon>Magnoliopsida</taxon>
        <taxon>eudicotyledons</taxon>
        <taxon>Gunneridae</taxon>
        <taxon>Pentapetalae</taxon>
        <taxon>asterids</taxon>
        <taxon>lamiids</taxon>
        <taxon>Lamiales</taxon>
        <taxon>Orobanchaceae</taxon>
        <taxon>Orobanchaceae incertae sedis</taxon>
        <taxon>Phtheirospermum</taxon>
    </lineage>
</organism>
<comment type="caution">
    <text evidence="5">The sequence shown here is derived from an EMBL/GenBank/DDBJ whole genome shotgun (WGS) entry which is preliminary data.</text>
</comment>
<gene>
    <name evidence="5" type="ORF">PHJA_000592300</name>
</gene>
<feature type="domain" description="CBS" evidence="4">
    <location>
        <begin position="147"/>
        <end position="205"/>
    </location>
</feature>
<evidence type="ECO:0000256" key="1">
    <source>
        <dbReference type="ARBA" id="ARBA00022737"/>
    </source>
</evidence>
<dbReference type="InterPro" id="IPR000644">
    <property type="entry name" value="CBS_dom"/>
</dbReference>
<evidence type="ECO:0000259" key="4">
    <source>
        <dbReference type="PROSITE" id="PS51371"/>
    </source>
</evidence>
<evidence type="ECO:0000313" key="5">
    <source>
        <dbReference type="EMBL" id="GFP84484.1"/>
    </source>
</evidence>
<dbReference type="AlphaFoldDB" id="A0A830BID4"/>
<sequence length="221" mass="24853">MLLLLLKYRMKSVPVVDLGEAKIDNVITQSDVIHMLEECAGLHWFESWGSKKLFELGLPLMKTSHIVKVHEDEPVLQAFKLMRQNGVGGVPVVASGGNKAIDNISIRDIQFLLIAPEIYKEYKSITAKNFLTSVRSYIEEHQSGSPLLSVIVTFRKDDTLKQVILKLDSMKIHRIYVVDETGNLEGVLTLRDIISKLVQEPRGYFGDFFDGVLPLPANSMV</sequence>
<dbReference type="SUPFAM" id="SSF54631">
    <property type="entry name" value="CBS-domain pair"/>
    <property type="match status" value="1"/>
</dbReference>
<keyword evidence="2 3" id="KW-0129">CBS domain</keyword>
<proteinExistence type="predicted"/>
<keyword evidence="1" id="KW-0677">Repeat</keyword>
<dbReference type="SMART" id="SM00116">
    <property type="entry name" value="CBS"/>
    <property type="match status" value="2"/>
</dbReference>
<dbReference type="PANTHER" id="PTHR13780:SF36">
    <property type="entry name" value="CBS DOMAIN-CONTAINING PROTEIN"/>
    <property type="match status" value="1"/>
</dbReference>
<name>A0A830BID4_9LAMI</name>
<dbReference type="CDD" id="cd02205">
    <property type="entry name" value="CBS_pair_SF"/>
    <property type="match status" value="2"/>
</dbReference>
<evidence type="ECO:0000313" key="6">
    <source>
        <dbReference type="Proteomes" id="UP000653305"/>
    </source>
</evidence>
<dbReference type="Pfam" id="PF00571">
    <property type="entry name" value="CBS"/>
    <property type="match status" value="2"/>
</dbReference>
<feature type="domain" description="CBS" evidence="4">
    <location>
        <begin position="61"/>
        <end position="121"/>
    </location>
</feature>
<dbReference type="PANTHER" id="PTHR13780">
    <property type="entry name" value="AMP-ACTIVATED PROTEIN KINASE, GAMMA REGULATORY SUBUNIT"/>
    <property type="match status" value="1"/>
</dbReference>
<dbReference type="Gene3D" id="3.10.580.10">
    <property type="entry name" value="CBS-domain"/>
    <property type="match status" value="1"/>
</dbReference>
<dbReference type="PROSITE" id="PS51371">
    <property type="entry name" value="CBS"/>
    <property type="match status" value="2"/>
</dbReference>
<dbReference type="EMBL" id="BMAC01000086">
    <property type="protein sequence ID" value="GFP84484.1"/>
    <property type="molecule type" value="Genomic_DNA"/>
</dbReference>
<evidence type="ECO:0000256" key="2">
    <source>
        <dbReference type="ARBA" id="ARBA00023122"/>
    </source>
</evidence>
<dbReference type="Proteomes" id="UP000653305">
    <property type="component" value="Unassembled WGS sequence"/>
</dbReference>
<dbReference type="InterPro" id="IPR046342">
    <property type="entry name" value="CBS_dom_sf"/>
</dbReference>
<dbReference type="OrthoDB" id="449052at2759"/>
<dbReference type="InterPro" id="IPR050511">
    <property type="entry name" value="AMPK_gamma/SDS23_families"/>
</dbReference>